<dbReference type="Pfam" id="PF01408">
    <property type="entry name" value="GFO_IDH_MocA"/>
    <property type="match status" value="1"/>
</dbReference>
<dbReference type="SUPFAM" id="SSF55347">
    <property type="entry name" value="Glyceraldehyde-3-phosphate dehydrogenase-like, C-terminal domain"/>
    <property type="match status" value="1"/>
</dbReference>
<dbReference type="EMBL" id="CASHTH010003672">
    <property type="protein sequence ID" value="CAI8047659.1"/>
    <property type="molecule type" value="Genomic_DNA"/>
</dbReference>
<protein>
    <submittedName>
        <fullName evidence="5">D-apiose dehydrogenase</fullName>
    </submittedName>
</protein>
<dbReference type="Proteomes" id="UP001174909">
    <property type="component" value="Unassembled WGS sequence"/>
</dbReference>
<proteinExistence type="inferred from homology"/>
<comment type="caution">
    <text evidence="5">The sequence shown here is derived from an EMBL/GenBank/DDBJ whole genome shotgun (WGS) entry which is preliminary data.</text>
</comment>
<dbReference type="AlphaFoldDB" id="A0AA35TH92"/>
<evidence type="ECO:0000259" key="4">
    <source>
        <dbReference type="Pfam" id="PF22725"/>
    </source>
</evidence>
<comment type="similarity">
    <text evidence="1">Belongs to the Gfo/Idh/MocA family.</text>
</comment>
<dbReference type="PANTHER" id="PTHR43818:SF11">
    <property type="entry name" value="BCDNA.GH03377"/>
    <property type="match status" value="1"/>
</dbReference>
<feature type="domain" description="Gfo/Idh/MocA-like oxidoreductase N-terminal" evidence="3">
    <location>
        <begin position="1"/>
        <end position="111"/>
    </location>
</feature>
<accession>A0AA35TH92</accession>
<keyword evidence="6" id="KW-1185">Reference proteome</keyword>
<name>A0AA35TH92_GEOBA</name>
<dbReference type="InterPro" id="IPR055170">
    <property type="entry name" value="GFO_IDH_MocA-like_dom"/>
</dbReference>
<dbReference type="PANTHER" id="PTHR43818">
    <property type="entry name" value="BCDNA.GH03377"/>
    <property type="match status" value="1"/>
</dbReference>
<evidence type="ECO:0000313" key="6">
    <source>
        <dbReference type="Proteomes" id="UP001174909"/>
    </source>
</evidence>
<organism evidence="5 6">
    <name type="scientific">Geodia barretti</name>
    <name type="common">Barrett's horny sponge</name>
    <dbReference type="NCBI Taxonomy" id="519541"/>
    <lineage>
        <taxon>Eukaryota</taxon>
        <taxon>Metazoa</taxon>
        <taxon>Porifera</taxon>
        <taxon>Demospongiae</taxon>
        <taxon>Heteroscleromorpha</taxon>
        <taxon>Tetractinellida</taxon>
        <taxon>Astrophorina</taxon>
        <taxon>Geodiidae</taxon>
        <taxon>Geodia</taxon>
    </lineage>
</organism>
<reference evidence="5" key="1">
    <citation type="submission" date="2023-03" db="EMBL/GenBank/DDBJ databases">
        <authorList>
            <person name="Steffen K."/>
            <person name="Cardenas P."/>
        </authorList>
    </citation>
    <scope>NUCLEOTIDE SEQUENCE</scope>
</reference>
<sequence length="339" mass="37628">MGRAHSNAYTQNPATELVAVMDVNTESAKRLSDEFSIPAVYTDYNQMLEKEALDIVSITTWQGVRAEITIAAAKAGVKGIIGEKPMAAALGEVDAMIAACDEHGAKLVIGHNGRFNPANTEIRRLVQDGAIGQPTLLHRRSKPNAGLLNIGTHAIDGMRYHLSDPETLWVIGQVSRTTNRWERRTRCEDLCMGLICFEGGARGIYESDLPEPTVSAAIVSGTDGQIKMGEDGTVLLQNNQASGWQEIQPRPEPIDQYQELIDWMEGKITEHRSTGRQARYTMEIMMAIYESLRIKNVVTMPLETSESPLELLMDEGVFPELTEGRYDIRRPFPEQGKRT</sequence>
<dbReference type="GO" id="GO:0016491">
    <property type="term" value="F:oxidoreductase activity"/>
    <property type="evidence" value="ECO:0007669"/>
    <property type="project" value="UniProtKB-KW"/>
</dbReference>
<dbReference type="GO" id="GO:0000166">
    <property type="term" value="F:nucleotide binding"/>
    <property type="evidence" value="ECO:0007669"/>
    <property type="project" value="InterPro"/>
</dbReference>
<evidence type="ECO:0000256" key="1">
    <source>
        <dbReference type="ARBA" id="ARBA00010928"/>
    </source>
</evidence>
<evidence type="ECO:0000259" key="3">
    <source>
        <dbReference type="Pfam" id="PF01408"/>
    </source>
</evidence>
<dbReference type="InterPro" id="IPR000683">
    <property type="entry name" value="Gfo/Idh/MocA-like_OxRdtase_N"/>
</dbReference>
<dbReference type="Pfam" id="PF22725">
    <property type="entry name" value="GFO_IDH_MocA_C3"/>
    <property type="match status" value="1"/>
</dbReference>
<evidence type="ECO:0000313" key="5">
    <source>
        <dbReference type="EMBL" id="CAI8047659.1"/>
    </source>
</evidence>
<feature type="domain" description="GFO/IDH/MocA-like oxidoreductase" evidence="4">
    <location>
        <begin position="123"/>
        <end position="226"/>
    </location>
</feature>
<dbReference type="InterPro" id="IPR036291">
    <property type="entry name" value="NAD(P)-bd_dom_sf"/>
</dbReference>
<dbReference type="Gene3D" id="3.30.360.10">
    <property type="entry name" value="Dihydrodipicolinate Reductase, domain 2"/>
    <property type="match status" value="1"/>
</dbReference>
<dbReference type="SUPFAM" id="SSF51735">
    <property type="entry name" value="NAD(P)-binding Rossmann-fold domains"/>
    <property type="match status" value="1"/>
</dbReference>
<gene>
    <name evidence="5" type="ORF">GBAR_LOCUS26362</name>
</gene>
<keyword evidence="2" id="KW-0560">Oxidoreductase</keyword>
<dbReference type="Gene3D" id="3.40.50.720">
    <property type="entry name" value="NAD(P)-binding Rossmann-like Domain"/>
    <property type="match status" value="1"/>
</dbReference>
<dbReference type="InterPro" id="IPR050463">
    <property type="entry name" value="Gfo/Idh/MocA_oxidrdct_glycsds"/>
</dbReference>
<evidence type="ECO:0000256" key="2">
    <source>
        <dbReference type="ARBA" id="ARBA00023002"/>
    </source>
</evidence>